<reference evidence="2 3" key="1">
    <citation type="journal article" date="2014" name="Int. J. Syst. Evol. Microbiol.">
        <title>Phylogenomics and the dynamic genome evolution of the genus Streptococcus.</title>
        <authorList>
            <consortium name="The Broad Institute Genome Sequencing Platform"/>
            <person name="Richards V.P."/>
            <person name="Palmer S.R."/>
            <person name="Pavinski Bitar P.D."/>
            <person name="Qin X."/>
            <person name="Weinstock G.M."/>
            <person name="Highlander S.K."/>
            <person name="Town C.D."/>
            <person name="Burne R.A."/>
            <person name="Stanhope M.J."/>
        </authorList>
    </citation>
    <scope>NUCLEOTIDE SEQUENCE [LARGE SCALE GENOMIC DNA]</scope>
    <source>
        <strain evidence="2 3">2285-97</strain>
    </source>
</reference>
<gene>
    <name evidence="2" type="ORF">STRUR_0918</name>
</gene>
<dbReference type="EMBL" id="AEUZ02000001">
    <property type="protein sequence ID" value="EHJ57219.1"/>
    <property type="molecule type" value="Genomic_DNA"/>
</dbReference>
<evidence type="ECO:0000256" key="1">
    <source>
        <dbReference type="SAM" id="Phobius"/>
    </source>
</evidence>
<sequence>MKDFTPLVTLLSHLGFIWISHNLLISLVNWNRIIKETPDNAKQIRLLIVFISIAIGYSVSHFFLECFQLTQIFY</sequence>
<dbReference type="Proteomes" id="UP000005388">
    <property type="component" value="Unassembled WGS sequence"/>
</dbReference>
<proteinExistence type="predicted"/>
<dbReference type="NCBIfam" id="TIGR02327">
    <property type="entry name" value="int_mem_ywzB"/>
    <property type="match status" value="1"/>
</dbReference>
<keyword evidence="1" id="KW-0472">Membrane</keyword>
<evidence type="ECO:0000313" key="2">
    <source>
        <dbReference type="EMBL" id="EHJ57219.1"/>
    </source>
</evidence>
<dbReference type="STRING" id="764291.STRUR_0918"/>
<feature type="transmembrane region" description="Helical" evidence="1">
    <location>
        <begin position="46"/>
        <end position="64"/>
    </location>
</feature>
<dbReference type="Pfam" id="PF06612">
    <property type="entry name" value="DUF1146"/>
    <property type="match status" value="1"/>
</dbReference>
<accession>G5KF14</accession>
<keyword evidence="3" id="KW-1185">Reference proteome</keyword>
<comment type="caution">
    <text evidence="2">The sequence shown here is derived from an EMBL/GenBank/DDBJ whole genome shotgun (WGS) entry which is preliminary data.</text>
</comment>
<dbReference type="AlphaFoldDB" id="G5KF14"/>
<protein>
    <submittedName>
        <fullName evidence="2">Membrane protein</fullName>
    </submittedName>
</protein>
<name>G5KF14_9STRE</name>
<keyword evidence="1" id="KW-0812">Transmembrane</keyword>
<keyword evidence="1" id="KW-1133">Transmembrane helix</keyword>
<evidence type="ECO:0000313" key="3">
    <source>
        <dbReference type="Proteomes" id="UP000005388"/>
    </source>
</evidence>
<organism evidence="2 3">
    <name type="scientific">Streptococcus urinalis 2285-97</name>
    <dbReference type="NCBI Taxonomy" id="764291"/>
    <lineage>
        <taxon>Bacteria</taxon>
        <taxon>Bacillati</taxon>
        <taxon>Bacillota</taxon>
        <taxon>Bacilli</taxon>
        <taxon>Lactobacillales</taxon>
        <taxon>Streptococcaceae</taxon>
        <taxon>Streptococcus</taxon>
    </lineage>
</organism>
<dbReference type="RefSeq" id="WP_006739940.1">
    <property type="nucleotide sequence ID" value="NZ_AEUZ02000001.1"/>
</dbReference>
<dbReference type="InterPro" id="IPR009526">
    <property type="entry name" value="DUF1146"/>
</dbReference>